<dbReference type="Pfam" id="PF00990">
    <property type="entry name" value="GGDEF"/>
    <property type="match status" value="1"/>
</dbReference>
<comment type="catalytic activity">
    <reaction evidence="3">
        <text>2 GTP = 3',3'-c-di-GMP + 2 diphosphate</text>
        <dbReference type="Rhea" id="RHEA:24898"/>
        <dbReference type="ChEBI" id="CHEBI:33019"/>
        <dbReference type="ChEBI" id="CHEBI:37565"/>
        <dbReference type="ChEBI" id="CHEBI:58805"/>
        <dbReference type="EC" id="2.7.7.65"/>
    </reaction>
</comment>
<dbReference type="FunFam" id="3.30.70.270:FF:000001">
    <property type="entry name" value="Diguanylate cyclase domain protein"/>
    <property type="match status" value="1"/>
</dbReference>
<dbReference type="PANTHER" id="PTHR45138:SF9">
    <property type="entry name" value="DIGUANYLATE CYCLASE DGCM-RELATED"/>
    <property type="match status" value="1"/>
</dbReference>
<evidence type="ECO:0000256" key="4">
    <source>
        <dbReference type="SAM" id="Phobius"/>
    </source>
</evidence>
<dbReference type="EC" id="2.7.7.65" evidence="2"/>
<dbReference type="SMART" id="SM00267">
    <property type="entry name" value="GGDEF"/>
    <property type="match status" value="1"/>
</dbReference>
<dbReference type="InterPro" id="IPR000160">
    <property type="entry name" value="GGDEF_dom"/>
</dbReference>
<dbReference type="PANTHER" id="PTHR45138">
    <property type="entry name" value="REGULATORY COMPONENTS OF SENSORY TRANSDUCTION SYSTEM"/>
    <property type="match status" value="1"/>
</dbReference>
<dbReference type="NCBIfam" id="TIGR00254">
    <property type="entry name" value="GGDEF"/>
    <property type="match status" value="1"/>
</dbReference>
<comment type="cofactor">
    <cofactor evidence="1">
        <name>Mg(2+)</name>
        <dbReference type="ChEBI" id="CHEBI:18420"/>
    </cofactor>
</comment>
<dbReference type="Pfam" id="PF05228">
    <property type="entry name" value="CHASE4"/>
    <property type="match status" value="1"/>
</dbReference>
<organism evidence="6 7">
    <name type="scientific">Vibrio navarrensis</name>
    <dbReference type="NCBI Taxonomy" id="29495"/>
    <lineage>
        <taxon>Bacteria</taxon>
        <taxon>Pseudomonadati</taxon>
        <taxon>Pseudomonadota</taxon>
        <taxon>Gammaproteobacteria</taxon>
        <taxon>Vibrionales</taxon>
        <taxon>Vibrionaceae</taxon>
        <taxon>Vibrio</taxon>
    </lineage>
</organism>
<dbReference type="GeneID" id="43683531"/>
<comment type="caution">
    <text evidence="6">The sequence shown here is derived from an EMBL/GenBank/DDBJ whole genome shotgun (WGS) entry which is preliminary data.</text>
</comment>
<evidence type="ECO:0000313" key="6">
    <source>
        <dbReference type="EMBL" id="KGK11638.1"/>
    </source>
</evidence>
<dbReference type="Proteomes" id="UP000029994">
    <property type="component" value="Unassembled WGS sequence"/>
</dbReference>
<evidence type="ECO:0000313" key="7">
    <source>
        <dbReference type="Proteomes" id="UP000029994"/>
    </source>
</evidence>
<dbReference type="InterPro" id="IPR007892">
    <property type="entry name" value="CHASE4"/>
</dbReference>
<keyword evidence="4" id="KW-0812">Transmembrane</keyword>
<keyword evidence="7" id="KW-1185">Reference proteome</keyword>
<dbReference type="STRING" id="29495.EA26_10115"/>
<dbReference type="AlphaFoldDB" id="A0A099LTQ1"/>
<accession>A0A099LTQ1</accession>
<feature type="domain" description="GGDEF" evidence="5">
    <location>
        <begin position="321"/>
        <end position="451"/>
    </location>
</feature>
<feature type="transmembrane region" description="Helical" evidence="4">
    <location>
        <begin position="254"/>
        <end position="273"/>
    </location>
</feature>
<dbReference type="RefSeq" id="WP_052079702.1">
    <property type="nucleotide sequence ID" value="NZ_CP061844.1"/>
</dbReference>
<dbReference type="GO" id="GO:1902201">
    <property type="term" value="P:negative regulation of bacterial-type flagellum-dependent cell motility"/>
    <property type="evidence" value="ECO:0007669"/>
    <property type="project" value="TreeGrafter"/>
</dbReference>
<dbReference type="GO" id="GO:0005886">
    <property type="term" value="C:plasma membrane"/>
    <property type="evidence" value="ECO:0007669"/>
    <property type="project" value="TreeGrafter"/>
</dbReference>
<dbReference type="Gene3D" id="3.30.70.270">
    <property type="match status" value="1"/>
</dbReference>
<dbReference type="PROSITE" id="PS50887">
    <property type="entry name" value="GGDEF"/>
    <property type="match status" value="1"/>
</dbReference>
<evidence type="ECO:0000256" key="3">
    <source>
        <dbReference type="ARBA" id="ARBA00034247"/>
    </source>
</evidence>
<evidence type="ECO:0000259" key="5">
    <source>
        <dbReference type="PROSITE" id="PS50887"/>
    </source>
</evidence>
<evidence type="ECO:0000256" key="2">
    <source>
        <dbReference type="ARBA" id="ARBA00012528"/>
    </source>
</evidence>
<name>A0A099LTQ1_9VIBR</name>
<evidence type="ECO:0000256" key="1">
    <source>
        <dbReference type="ARBA" id="ARBA00001946"/>
    </source>
</evidence>
<protein>
    <recommendedName>
        <fullName evidence="2">diguanylate cyclase</fullName>
        <ecNumber evidence="2">2.7.7.65</ecNumber>
    </recommendedName>
</protein>
<dbReference type="GO" id="GO:0052621">
    <property type="term" value="F:diguanylate cyclase activity"/>
    <property type="evidence" value="ECO:0007669"/>
    <property type="project" value="UniProtKB-EC"/>
</dbReference>
<keyword evidence="4" id="KW-1133">Transmembrane helix</keyword>
<dbReference type="CDD" id="cd01949">
    <property type="entry name" value="GGDEF"/>
    <property type="match status" value="1"/>
</dbReference>
<dbReference type="eggNOG" id="COG3706">
    <property type="taxonomic scope" value="Bacteria"/>
</dbReference>
<reference evidence="6 7" key="1">
    <citation type="submission" date="2014-04" db="EMBL/GenBank/DDBJ databases">
        <title>Genome sequencing of Vibrio navarrensis strains.</title>
        <authorList>
            <person name="Gladney L.M."/>
            <person name="Katz L.S."/>
            <person name="Marino-Ramirez L."/>
            <person name="Jordan I.K."/>
        </authorList>
    </citation>
    <scope>NUCLEOTIDE SEQUENCE [LARGE SCALE GENOMIC DNA]</scope>
    <source>
        <strain evidence="6 7">ATCC 51183</strain>
    </source>
</reference>
<dbReference type="InterPro" id="IPR050469">
    <property type="entry name" value="Diguanylate_Cyclase"/>
</dbReference>
<keyword evidence="4" id="KW-0472">Membrane</keyword>
<dbReference type="GO" id="GO:0043709">
    <property type="term" value="P:cell adhesion involved in single-species biofilm formation"/>
    <property type="evidence" value="ECO:0007669"/>
    <property type="project" value="TreeGrafter"/>
</dbReference>
<dbReference type="SUPFAM" id="SSF55073">
    <property type="entry name" value="Nucleotide cyclase"/>
    <property type="match status" value="1"/>
</dbReference>
<feature type="transmembrane region" description="Helical" evidence="4">
    <location>
        <begin position="12"/>
        <end position="38"/>
    </location>
</feature>
<gene>
    <name evidence="6" type="ORF">EA26_10115</name>
</gene>
<dbReference type="InterPro" id="IPR043128">
    <property type="entry name" value="Rev_trsase/Diguanyl_cyclase"/>
</dbReference>
<sequence>MMRLVDRSFVSTRSLISVISWLFFMLAVAIIGSLYYILISLDDMSSSEFKQRVSLALNVEKKHHQDILSEYTYWDEAYFKIFQENDEEWIRINTGSFLINSYDLAFSLAFEKRLNKFLLINNESSKVLTVDEIMNDDFNQLSDTNYPNEEEKKLTSGYITINNDLYLIVVGPFIDGSNYQPRQNGFLAIGIKMDNDYILHLAKKYNLGHLHVVPTTYVVGKNEESMTLLSPTGTPVAKILWAPNLPSTTVLPNITLVIILFSLVAVVVTRFILLAEEKNRSAYENKIYLEATRDSLTNVSNRRHFMEQAGKEFASARKNNERFFVLVLDLDHFKAINDTFGHKIGDKALIHFVRLCDQYLSERDIFGRIGGEEFALVLSRYNRSHAMYKAYAIRKAVMENPLLEKHHTIQMTVSIGVAEWSTQTTLDELLEAADKAMYQAKRAGRNQVIQL</sequence>
<dbReference type="InterPro" id="IPR029787">
    <property type="entry name" value="Nucleotide_cyclase"/>
</dbReference>
<dbReference type="EMBL" id="JMCG01000001">
    <property type="protein sequence ID" value="KGK11638.1"/>
    <property type="molecule type" value="Genomic_DNA"/>
</dbReference>
<proteinExistence type="predicted"/>